<proteinExistence type="predicted"/>
<dbReference type="GO" id="GO:0046872">
    <property type="term" value="F:metal ion binding"/>
    <property type="evidence" value="ECO:0007669"/>
    <property type="project" value="UniProtKB-KW"/>
</dbReference>
<dbReference type="SUPFAM" id="SSF55031">
    <property type="entry name" value="Bacterial exopeptidase dimerisation domain"/>
    <property type="match status" value="1"/>
</dbReference>
<dbReference type="InterPro" id="IPR036264">
    <property type="entry name" value="Bact_exopeptidase_dim_dom"/>
</dbReference>
<keyword evidence="1 4" id="KW-0378">Hydrolase</keyword>
<feature type="binding site" evidence="2">
    <location>
        <position position="201"/>
    </location>
    <ligand>
        <name>Mn(2+)</name>
        <dbReference type="ChEBI" id="CHEBI:29035"/>
        <label>2</label>
    </ligand>
</feature>
<protein>
    <submittedName>
        <fullName evidence="4">Amidohydrolase</fullName>
    </submittedName>
</protein>
<dbReference type="PANTHER" id="PTHR30575:SF3">
    <property type="entry name" value="PEPTIDASE M20 DIMERISATION DOMAIN-CONTAINING PROTEIN"/>
    <property type="match status" value="1"/>
</dbReference>
<feature type="binding site" evidence="2">
    <location>
        <position position="140"/>
    </location>
    <ligand>
        <name>Mn(2+)</name>
        <dbReference type="ChEBI" id="CHEBI:29035"/>
        <label>2</label>
    </ligand>
</feature>
<dbReference type="Gene3D" id="3.40.630.10">
    <property type="entry name" value="Zn peptidases"/>
    <property type="match status" value="2"/>
</dbReference>
<feature type="binding site" evidence="2">
    <location>
        <position position="177"/>
    </location>
    <ligand>
        <name>Mn(2+)</name>
        <dbReference type="ChEBI" id="CHEBI:29035"/>
        <label>2</label>
    </ligand>
</feature>
<dbReference type="Pfam" id="PF07687">
    <property type="entry name" value="M20_dimer"/>
    <property type="match status" value="1"/>
</dbReference>
<dbReference type="EMBL" id="RUTY01000010">
    <property type="protein sequence ID" value="MLE30341.1"/>
    <property type="molecule type" value="Genomic_DNA"/>
</dbReference>
<dbReference type="InterPro" id="IPR011650">
    <property type="entry name" value="Peptidase_M20_dimer"/>
</dbReference>
<dbReference type="SUPFAM" id="SSF53187">
    <property type="entry name" value="Zn-dependent exopeptidases"/>
    <property type="match status" value="1"/>
</dbReference>
<dbReference type="InterPro" id="IPR052030">
    <property type="entry name" value="Peptidase_M20/M20A_hydrolases"/>
</dbReference>
<dbReference type="PANTHER" id="PTHR30575">
    <property type="entry name" value="PEPTIDASE M20"/>
    <property type="match status" value="1"/>
</dbReference>
<dbReference type="GO" id="GO:0071713">
    <property type="term" value="F:para-aminobenzoyl-glutamate hydrolase activity"/>
    <property type="evidence" value="ECO:0007669"/>
    <property type="project" value="TreeGrafter"/>
</dbReference>
<dbReference type="GO" id="GO:0046657">
    <property type="term" value="P:folic acid catabolic process"/>
    <property type="evidence" value="ECO:0007669"/>
    <property type="project" value="TreeGrafter"/>
</dbReference>
<comment type="cofactor">
    <cofactor evidence="2">
        <name>Mn(2+)</name>
        <dbReference type="ChEBI" id="CHEBI:29035"/>
    </cofactor>
    <text evidence="2">The Mn(2+) ion enhances activity.</text>
</comment>
<organism evidence="4">
    <name type="scientific">Salmonella enterica</name>
    <name type="common">Salmonella choleraesuis</name>
    <dbReference type="NCBI Taxonomy" id="28901"/>
    <lineage>
        <taxon>Bacteria</taxon>
        <taxon>Pseudomonadati</taxon>
        <taxon>Pseudomonadota</taxon>
        <taxon>Gammaproteobacteria</taxon>
        <taxon>Enterobacterales</taxon>
        <taxon>Enterobacteriaceae</taxon>
        <taxon>Salmonella</taxon>
    </lineage>
</organism>
<dbReference type="PIRSF" id="PIRSF005962">
    <property type="entry name" value="Pept_M20D_amidohydro"/>
    <property type="match status" value="1"/>
</dbReference>
<evidence type="ECO:0000259" key="3">
    <source>
        <dbReference type="Pfam" id="PF07687"/>
    </source>
</evidence>
<sequence length="424" mass="46285">MTTVNKETLVAWRREFHQYPEPGWGEFVTTARIIELLELMGHQILTGTDIINPQFVCGRNPVVVEKAKHAARERGVDDTQLARIGEYTGCAVVFDTGHPGPTVALRFEIDCVCVQETMRPEHVPNKENFSSTNPGHMHACGHDGHTAIGLGVARWLMENKELPLKGVIKLIFQPAEEGVRGARPVAESGILDDVDYFACGHLGCDIPSGVVVVAPERYLSTLKMDLRFKGEAAHAGMAPHAGKNALLAACNATLQIMSLPTHGEGMTRVNVGMLKGGEGRNVIPAFAEMQIEVRGENEKINNYMTKEALRRAHGVAQSFNVELETEVMGEAVDFVPDEEMSALVASVAQDIPGVKEVRPTMNFNGSDDATLLIKRVQAHGGKAAYFIIGSDLKAGHHQAEFDIDENQLWTGFSMFTGLLKHLST</sequence>
<dbReference type="NCBIfam" id="TIGR01891">
    <property type="entry name" value="amidohydrolases"/>
    <property type="match status" value="1"/>
</dbReference>
<dbReference type="AlphaFoldDB" id="A0A3R0UZ72"/>
<dbReference type="InterPro" id="IPR002933">
    <property type="entry name" value="Peptidase_M20"/>
</dbReference>
<dbReference type="Proteomes" id="UP000885317">
    <property type="component" value="Unassembled WGS sequence"/>
</dbReference>
<feature type="binding site" evidence="2">
    <location>
        <position position="142"/>
    </location>
    <ligand>
        <name>Mn(2+)</name>
        <dbReference type="ChEBI" id="CHEBI:29035"/>
        <label>2</label>
    </ligand>
</feature>
<name>A0A3R0UZ72_SALER</name>
<feature type="binding site" evidence="2">
    <location>
        <position position="397"/>
    </location>
    <ligand>
        <name>Mn(2+)</name>
        <dbReference type="ChEBI" id="CHEBI:29035"/>
        <label>1</label>
    </ligand>
</feature>
<keyword evidence="2" id="KW-0479">Metal-binding</keyword>
<dbReference type="Pfam" id="PF01546">
    <property type="entry name" value="Peptidase_M20"/>
    <property type="match status" value="1"/>
</dbReference>
<dbReference type="GO" id="GO:0016805">
    <property type="term" value="F:dipeptidase activity"/>
    <property type="evidence" value="ECO:0007669"/>
    <property type="project" value="TreeGrafter"/>
</dbReference>
<evidence type="ECO:0000313" key="4">
    <source>
        <dbReference type="EMBL" id="MLE30341.1"/>
    </source>
</evidence>
<dbReference type="InterPro" id="IPR017439">
    <property type="entry name" value="Amidohydrolase"/>
</dbReference>
<keyword evidence="2" id="KW-0464">Manganese</keyword>
<comment type="caution">
    <text evidence="4">The sequence shown here is derived from an EMBL/GenBank/DDBJ whole genome shotgun (WGS) entry which is preliminary data.</text>
</comment>
<gene>
    <name evidence="4" type="ORF">EBH50_10335</name>
</gene>
<feature type="domain" description="Peptidase M20 dimerisation" evidence="3">
    <location>
        <begin position="223"/>
        <end position="298"/>
    </location>
</feature>
<accession>A0A3R0UZ72</accession>
<evidence type="ECO:0000256" key="1">
    <source>
        <dbReference type="ARBA" id="ARBA00022801"/>
    </source>
</evidence>
<dbReference type="GO" id="GO:0005737">
    <property type="term" value="C:cytoplasm"/>
    <property type="evidence" value="ECO:0007669"/>
    <property type="project" value="TreeGrafter"/>
</dbReference>
<evidence type="ECO:0000256" key="2">
    <source>
        <dbReference type="PIRSR" id="PIRSR005962-1"/>
    </source>
</evidence>
<reference evidence="4" key="1">
    <citation type="submission" date="2018-10" db="EMBL/GenBank/DDBJ databases">
        <authorList>
            <consortium name="PulseNet: The National Subtyping Network for Foodborne Disease Surveillance"/>
            <person name="Tarr C.L."/>
            <person name="Trees E."/>
            <person name="Katz L.S."/>
            <person name="Carleton-Romer H.A."/>
            <person name="Stroika S."/>
            <person name="Kucerova Z."/>
            <person name="Roache K.F."/>
            <person name="Sabol A.L."/>
            <person name="Besser J."/>
            <person name="Gerner-Smidt P."/>
        </authorList>
    </citation>
    <scope>NUCLEOTIDE SEQUENCE [LARGE SCALE GENOMIC DNA]</scope>
    <source>
        <strain evidence="4">PNUSAS056479</strain>
    </source>
</reference>